<accession>A0ABW1ZEI4</accession>
<dbReference type="InterPro" id="IPR007452">
    <property type="entry name" value="TamB_C"/>
</dbReference>
<evidence type="ECO:0000259" key="7">
    <source>
        <dbReference type="Pfam" id="PF04357"/>
    </source>
</evidence>
<dbReference type="Proteomes" id="UP001596391">
    <property type="component" value="Unassembled WGS sequence"/>
</dbReference>
<evidence type="ECO:0000256" key="5">
    <source>
        <dbReference type="SAM" id="MobiDB-lite"/>
    </source>
</evidence>
<feature type="transmembrane region" description="Helical" evidence="6">
    <location>
        <begin position="29"/>
        <end position="51"/>
    </location>
</feature>
<protein>
    <submittedName>
        <fullName evidence="8">Translocation/assembly module TamB domain-containing protein</fullName>
    </submittedName>
</protein>
<feature type="domain" description="Translocation and assembly module TamB C-terminal" evidence="7">
    <location>
        <begin position="1116"/>
        <end position="1454"/>
    </location>
</feature>
<feature type="region of interest" description="Disordered" evidence="5">
    <location>
        <begin position="154"/>
        <end position="173"/>
    </location>
</feature>
<sequence>MSDDKNLSQGTPSSVNTPRVVKRRRWLRWLGWSFASFVVLIALLIGGLSWYTTTDDFQRRVGKEVKSVLEDATGGRVDIGHIAFSLWHLAIEVDGLVIHGKEAPTELPYLSAAKIFLRVKINTFLSHTVGKGPQSHVGLSFLRVEQPKFHLIIDKDGNTNQPVPKTPSTSTEPVQDTLLDLQAGQVELADGLAVVNDKAIPFDMAAQNLNAEVHYISKDDRYGATVDLANLRTKMGPQPEVSSKLHLTAQIGRDMMSLDSFDYQTGEKTHLSANAKVTHFAKPEWQVDLGGALELKQLGYLVNLEGFKAGLVNLDVHGRNCVVEPQVAQQNPHFWQRHKKKPLPPDMKMLPPDPDCKAGYLLAGNIKAHGVTYNIPNVRAHDVDLAAQLRVTPTELLFTSITSTLPGGGRIGGDLKIENWLGEVPSDAPNASSTAVAAAQTANTAAKGINAKAPIQSLNMTDVPVNHAHAYLTVTVADISLRTIMEITAPEHYGDLGFDTSITGPVKVEWGGPVKNISDSVQVQADLKLKPTGQRGRGYPSNIPLSGAIIGHYDGATEVVRVQTLNIQTPATTLDASGILGVAAGDPQTNLRVNLAAHDLGEFDQLFKTLGLDANGKKGTAAIPVVLHGALNFNGTARGAIANLDVKGHLDADNLAVKMGSQADVHIDSVVADAEYSPNAGLAVATSTIKRGTAVLNVTGKVFPHRIVSRRGGVTYAWDNHMTVDAGVKLANAQVADLLDMAGQKSAVPVTGTINVDAHVAGQLDNFHGGGNVRVTDGAAYGENFQQVSVDLAMQGQEVDATNLLVQAHGMQVTGSGGYNLQSKHIKADLNGNNITLSKLDTVKAANANVDGVVTLHAQVDGTPTEPNLKAQVKVANITVQGQQIGQLDLNASSAGSLVSYSLNANALGSQLNATGKTSLLGEYQTDAKLTVANVDVANIINAFSPGSIKASSKINGYVTVSGPAKNPMKLAGNAEFTQFSVTLQGIELKTAEPLRLSLRNGVASLDQLHIVGQDTDLQASGTAQVFGDNDPNGGKIDLKSSGSINMGIVHLIDADYVTSGKVSFEVAADGRMKKPGLTGHVKFDNVAAAMAGVPNGLSQMNGTMVFTEGRLDVENLTAVSGGGKITLGGSILYQKGLFADLTAKADTVRIRYGGLSATANADLKLQGGPNALILRGNVLITRFNVGADVDFAAFSGTGGVQLPPDPTAASNKLRLDVHIQSSPQLDFQNSYAKLAGSVDLTVRGTAAVPSVLGRITITDGSATFAGTRYQLDRGVIYFSNPVRIDPTIDLDVSTRVENYDITIGVHGTTSNLQPTYRSSPPLTQQDIFSLLALGRTQEESSLYSQQQTQSGTDPTTNSLLGGALNATVSSRVNKLFGGGSVKIDPAFMGTLGNSAARITVVEPITKQITLTFATNVNQSAQQLIQVQYQVNDNVSIVATRDESGVFSIVYKIRKRYR</sequence>
<evidence type="ECO:0000256" key="6">
    <source>
        <dbReference type="SAM" id="Phobius"/>
    </source>
</evidence>
<keyword evidence="4 6" id="KW-0472">Membrane</keyword>
<name>A0ABW1ZEI4_9BACT</name>
<reference evidence="9" key="1">
    <citation type="journal article" date="2019" name="Int. J. Syst. Evol. Microbiol.">
        <title>The Global Catalogue of Microorganisms (GCM) 10K type strain sequencing project: providing services to taxonomists for standard genome sequencing and annotation.</title>
        <authorList>
            <consortium name="The Broad Institute Genomics Platform"/>
            <consortium name="The Broad Institute Genome Sequencing Center for Infectious Disease"/>
            <person name="Wu L."/>
            <person name="Ma J."/>
        </authorList>
    </citation>
    <scope>NUCLEOTIDE SEQUENCE [LARGE SCALE GENOMIC DNA]</scope>
    <source>
        <strain evidence="9">CGMCC 1.16026</strain>
    </source>
</reference>
<organism evidence="8 9">
    <name type="scientific">Granulicella cerasi</name>
    <dbReference type="NCBI Taxonomy" id="741063"/>
    <lineage>
        <taxon>Bacteria</taxon>
        <taxon>Pseudomonadati</taxon>
        <taxon>Acidobacteriota</taxon>
        <taxon>Terriglobia</taxon>
        <taxon>Terriglobales</taxon>
        <taxon>Acidobacteriaceae</taxon>
        <taxon>Granulicella</taxon>
    </lineage>
</organism>
<evidence type="ECO:0000313" key="9">
    <source>
        <dbReference type="Proteomes" id="UP001596391"/>
    </source>
</evidence>
<comment type="caution">
    <text evidence="8">The sequence shown here is derived from an EMBL/GenBank/DDBJ whole genome shotgun (WGS) entry which is preliminary data.</text>
</comment>
<keyword evidence="9" id="KW-1185">Reference proteome</keyword>
<evidence type="ECO:0000256" key="4">
    <source>
        <dbReference type="ARBA" id="ARBA00023136"/>
    </source>
</evidence>
<dbReference type="Pfam" id="PF04357">
    <property type="entry name" value="TamB"/>
    <property type="match status" value="1"/>
</dbReference>
<feature type="compositionally biased region" description="Polar residues" evidence="5">
    <location>
        <begin position="158"/>
        <end position="173"/>
    </location>
</feature>
<keyword evidence="2 6" id="KW-0812">Transmembrane</keyword>
<keyword evidence="3 6" id="KW-1133">Transmembrane helix</keyword>
<evidence type="ECO:0000256" key="2">
    <source>
        <dbReference type="ARBA" id="ARBA00022692"/>
    </source>
</evidence>
<dbReference type="EMBL" id="JBHSWI010000001">
    <property type="protein sequence ID" value="MFC6646835.1"/>
    <property type="molecule type" value="Genomic_DNA"/>
</dbReference>
<proteinExistence type="predicted"/>
<evidence type="ECO:0000256" key="1">
    <source>
        <dbReference type="ARBA" id="ARBA00004167"/>
    </source>
</evidence>
<comment type="subcellular location">
    <subcellularLocation>
        <location evidence="1">Membrane</location>
        <topology evidence="1">Single-pass membrane protein</topology>
    </subcellularLocation>
</comment>
<evidence type="ECO:0000256" key="3">
    <source>
        <dbReference type="ARBA" id="ARBA00022989"/>
    </source>
</evidence>
<dbReference type="RefSeq" id="WP_263371227.1">
    <property type="nucleotide sequence ID" value="NZ_JAGSYD010000002.1"/>
</dbReference>
<gene>
    <name evidence="8" type="ORF">ACFQBQ_14850</name>
</gene>
<evidence type="ECO:0000313" key="8">
    <source>
        <dbReference type="EMBL" id="MFC6646835.1"/>
    </source>
</evidence>